<evidence type="ECO:0000313" key="1">
    <source>
        <dbReference type="EMBL" id="GAG50236.1"/>
    </source>
</evidence>
<organism evidence="1">
    <name type="scientific">marine sediment metagenome</name>
    <dbReference type="NCBI Taxonomy" id="412755"/>
    <lineage>
        <taxon>unclassified sequences</taxon>
        <taxon>metagenomes</taxon>
        <taxon>ecological metagenomes</taxon>
    </lineage>
</organism>
<comment type="caution">
    <text evidence="1">The sequence shown here is derived from an EMBL/GenBank/DDBJ whole genome shotgun (WGS) entry which is preliminary data.</text>
</comment>
<reference evidence="1" key="1">
    <citation type="journal article" date="2014" name="Front. Microbiol.">
        <title>High frequency of phylogenetically diverse reductive dehalogenase-homologous genes in deep subseafloor sedimentary metagenomes.</title>
        <authorList>
            <person name="Kawai M."/>
            <person name="Futagami T."/>
            <person name="Toyoda A."/>
            <person name="Takaki Y."/>
            <person name="Nishi S."/>
            <person name="Hori S."/>
            <person name="Arai W."/>
            <person name="Tsubouchi T."/>
            <person name="Morono Y."/>
            <person name="Uchiyama I."/>
            <person name="Ito T."/>
            <person name="Fujiyama A."/>
            <person name="Inagaki F."/>
            <person name="Takami H."/>
        </authorList>
    </citation>
    <scope>NUCLEOTIDE SEQUENCE</scope>
    <source>
        <strain evidence="1">Expedition CK06-06</strain>
    </source>
</reference>
<dbReference type="AlphaFoldDB" id="X0ZPU6"/>
<name>X0ZPU6_9ZZZZ</name>
<sequence length="133" mass="14892">MSDEVDELWYSSTDVYDKVGHAIISTYKDLNGTVGFVVYGYTAEDTYYACYALRGGLLAWLQDIQMGATTIILEIDYEDLHPVAFHVREVLGPFTECTGANTNFKTGPYDRNILGMYTGVVNDADFLGIDYKL</sequence>
<gene>
    <name evidence="1" type="ORF">S01H1_84067</name>
</gene>
<accession>X0ZPU6</accession>
<protein>
    <submittedName>
        <fullName evidence="1">Uncharacterized protein</fullName>
    </submittedName>
</protein>
<feature type="non-terminal residue" evidence="1">
    <location>
        <position position="133"/>
    </location>
</feature>
<dbReference type="EMBL" id="BARS01057303">
    <property type="protein sequence ID" value="GAG50236.1"/>
    <property type="molecule type" value="Genomic_DNA"/>
</dbReference>
<proteinExistence type="predicted"/>